<proteinExistence type="predicted"/>
<sequence length="231" mass="24594">MRSICSLTQPTMPPAAAPAPRSRSPPPQVLAADASTYQYEPAWRARNRRAVAAARALRADHARAVASVATSRAAWHAARRTYVNHVACALRVVEARHAVEAKSKPKSEPMGPVGCASDPARSGRDAWTAAAVPDHRHAAIDDSCESNDNDDEADPSRVERAQEIDTDDEVHAPPMLARLSQSLAALGPVPPRGPGPIREEVGAQGRAWVNLTDLQSLDLLHLAGLARSAGK</sequence>
<protein>
    <submittedName>
        <fullName evidence="2">Uncharacterized protein</fullName>
    </submittedName>
</protein>
<evidence type="ECO:0000313" key="3">
    <source>
        <dbReference type="Proteomes" id="UP000054350"/>
    </source>
</evidence>
<feature type="compositionally biased region" description="Acidic residues" evidence="1">
    <location>
        <begin position="142"/>
        <end position="153"/>
    </location>
</feature>
<feature type="compositionally biased region" description="Pro residues" evidence="1">
    <location>
        <begin position="11"/>
        <end position="28"/>
    </location>
</feature>
<feature type="compositionally biased region" description="Polar residues" evidence="1">
    <location>
        <begin position="1"/>
        <end position="10"/>
    </location>
</feature>
<organism evidence="2 3">
    <name type="scientific">Allomyces macrogynus (strain ATCC 38327)</name>
    <name type="common">Allomyces javanicus var. macrogynus</name>
    <dbReference type="NCBI Taxonomy" id="578462"/>
    <lineage>
        <taxon>Eukaryota</taxon>
        <taxon>Fungi</taxon>
        <taxon>Fungi incertae sedis</taxon>
        <taxon>Blastocladiomycota</taxon>
        <taxon>Blastocladiomycetes</taxon>
        <taxon>Blastocladiales</taxon>
        <taxon>Blastocladiaceae</taxon>
        <taxon>Allomyces</taxon>
    </lineage>
</organism>
<feature type="compositionally biased region" description="Basic and acidic residues" evidence="1">
    <location>
        <begin position="154"/>
        <end position="163"/>
    </location>
</feature>
<reference evidence="3" key="2">
    <citation type="submission" date="2009-11" db="EMBL/GenBank/DDBJ databases">
        <title>The Genome Sequence of Allomyces macrogynus strain ATCC 38327.</title>
        <authorList>
            <consortium name="The Broad Institute Genome Sequencing Platform"/>
            <person name="Russ C."/>
            <person name="Cuomo C."/>
            <person name="Shea T."/>
            <person name="Young S.K."/>
            <person name="Zeng Q."/>
            <person name="Koehrsen M."/>
            <person name="Haas B."/>
            <person name="Borodovsky M."/>
            <person name="Guigo R."/>
            <person name="Alvarado L."/>
            <person name="Berlin A."/>
            <person name="Borenstein D."/>
            <person name="Chen Z."/>
            <person name="Engels R."/>
            <person name="Freedman E."/>
            <person name="Gellesch M."/>
            <person name="Goldberg J."/>
            <person name="Griggs A."/>
            <person name="Gujja S."/>
            <person name="Heiman D."/>
            <person name="Hepburn T."/>
            <person name="Howarth C."/>
            <person name="Jen D."/>
            <person name="Larson L."/>
            <person name="Lewis B."/>
            <person name="Mehta T."/>
            <person name="Park D."/>
            <person name="Pearson M."/>
            <person name="Roberts A."/>
            <person name="Saif S."/>
            <person name="Shenoy N."/>
            <person name="Sisk P."/>
            <person name="Stolte C."/>
            <person name="Sykes S."/>
            <person name="Walk T."/>
            <person name="White J."/>
            <person name="Yandava C."/>
            <person name="Burger G."/>
            <person name="Gray M.W."/>
            <person name="Holland P.W.H."/>
            <person name="King N."/>
            <person name="Lang F.B.F."/>
            <person name="Roger A.J."/>
            <person name="Ruiz-Trillo I."/>
            <person name="Lander E."/>
            <person name="Nusbaum C."/>
        </authorList>
    </citation>
    <scope>NUCLEOTIDE SEQUENCE [LARGE SCALE GENOMIC DNA]</scope>
    <source>
        <strain evidence="3">ATCC 38327</strain>
    </source>
</reference>
<dbReference type="Proteomes" id="UP000054350">
    <property type="component" value="Unassembled WGS sequence"/>
</dbReference>
<keyword evidence="3" id="KW-1185">Reference proteome</keyword>
<dbReference type="VEuPathDB" id="FungiDB:AMAG_07865"/>
<dbReference type="OrthoDB" id="5593120at2759"/>
<feature type="region of interest" description="Disordered" evidence="1">
    <location>
        <begin position="101"/>
        <end position="126"/>
    </location>
</feature>
<feature type="region of interest" description="Disordered" evidence="1">
    <location>
        <begin position="1"/>
        <end position="29"/>
    </location>
</feature>
<dbReference type="AlphaFoldDB" id="A0A0L0SJL2"/>
<accession>A0A0L0SJL2</accession>
<reference evidence="2 3" key="1">
    <citation type="submission" date="2009-11" db="EMBL/GenBank/DDBJ databases">
        <title>Annotation of Allomyces macrogynus ATCC 38327.</title>
        <authorList>
            <consortium name="The Broad Institute Genome Sequencing Platform"/>
            <person name="Russ C."/>
            <person name="Cuomo C."/>
            <person name="Burger G."/>
            <person name="Gray M.W."/>
            <person name="Holland P.W.H."/>
            <person name="King N."/>
            <person name="Lang F.B.F."/>
            <person name="Roger A.J."/>
            <person name="Ruiz-Trillo I."/>
            <person name="Young S.K."/>
            <person name="Zeng Q."/>
            <person name="Gargeya S."/>
            <person name="Fitzgerald M."/>
            <person name="Haas B."/>
            <person name="Abouelleil A."/>
            <person name="Alvarado L."/>
            <person name="Arachchi H.M."/>
            <person name="Berlin A."/>
            <person name="Chapman S.B."/>
            <person name="Gearin G."/>
            <person name="Goldberg J."/>
            <person name="Griggs A."/>
            <person name="Gujja S."/>
            <person name="Hansen M."/>
            <person name="Heiman D."/>
            <person name="Howarth C."/>
            <person name="Larimer J."/>
            <person name="Lui A."/>
            <person name="MacDonald P.J.P."/>
            <person name="McCowen C."/>
            <person name="Montmayeur A."/>
            <person name="Murphy C."/>
            <person name="Neiman D."/>
            <person name="Pearson M."/>
            <person name="Priest M."/>
            <person name="Roberts A."/>
            <person name="Saif S."/>
            <person name="Shea T."/>
            <person name="Sisk P."/>
            <person name="Stolte C."/>
            <person name="Sykes S."/>
            <person name="Wortman J."/>
            <person name="Nusbaum C."/>
            <person name="Birren B."/>
        </authorList>
    </citation>
    <scope>NUCLEOTIDE SEQUENCE [LARGE SCALE GENOMIC DNA]</scope>
    <source>
        <strain evidence="2 3">ATCC 38327</strain>
    </source>
</reference>
<evidence type="ECO:0000313" key="2">
    <source>
        <dbReference type="EMBL" id="KNE62672.1"/>
    </source>
</evidence>
<dbReference type="EMBL" id="GG745340">
    <property type="protein sequence ID" value="KNE62672.1"/>
    <property type="molecule type" value="Genomic_DNA"/>
</dbReference>
<name>A0A0L0SJL2_ALLM3</name>
<gene>
    <name evidence="2" type="ORF">AMAG_07865</name>
</gene>
<feature type="region of interest" description="Disordered" evidence="1">
    <location>
        <begin position="138"/>
        <end position="171"/>
    </location>
</feature>
<evidence type="ECO:0000256" key="1">
    <source>
        <dbReference type="SAM" id="MobiDB-lite"/>
    </source>
</evidence>